<feature type="region of interest" description="Disordered" evidence="1">
    <location>
        <begin position="385"/>
        <end position="405"/>
    </location>
</feature>
<evidence type="ECO:0000313" key="2">
    <source>
        <dbReference type="EMBL" id="KAJ2684316.1"/>
    </source>
</evidence>
<evidence type="ECO:0000313" key="3">
    <source>
        <dbReference type="Proteomes" id="UP001151516"/>
    </source>
</evidence>
<proteinExistence type="predicted"/>
<dbReference type="InterPro" id="IPR010405">
    <property type="entry name" value="COBRA1"/>
</dbReference>
<keyword evidence="3" id="KW-1185">Reference proteome</keyword>
<dbReference type="Proteomes" id="UP001151516">
    <property type="component" value="Unassembled WGS sequence"/>
</dbReference>
<evidence type="ECO:0000256" key="1">
    <source>
        <dbReference type="SAM" id="MobiDB-lite"/>
    </source>
</evidence>
<dbReference type="AlphaFoldDB" id="A0A9W8GF66"/>
<dbReference type="PANTHER" id="PTHR13503:SF3">
    <property type="entry name" value="NEGATIVE ELONGATION FACTOR B"/>
    <property type="match status" value="1"/>
</dbReference>
<dbReference type="EMBL" id="JANBTX010000218">
    <property type="protein sequence ID" value="KAJ2684316.1"/>
    <property type="molecule type" value="Genomic_DNA"/>
</dbReference>
<dbReference type="GO" id="GO:0032021">
    <property type="term" value="C:NELF complex"/>
    <property type="evidence" value="ECO:0007669"/>
    <property type="project" value="TreeGrafter"/>
</dbReference>
<dbReference type="GO" id="GO:0034244">
    <property type="term" value="P:negative regulation of transcription elongation by RNA polymerase II"/>
    <property type="evidence" value="ECO:0007669"/>
    <property type="project" value="TreeGrafter"/>
</dbReference>
<comment type="caution">
    <text evidence="2">The sequence shown here is derived from an EMBL/GenBank/DDBJ whole genome shotgun (WGS) entry which is preliminary data.</text>
</comment>
<dbReference type="PANTHER" id="PTHR13503">
    <property type="entry name" value="NEGATIVE ELONGATION FACTOR COMPLEX MEMBER B"/>
    <property type="match status" value="1"/>
</dbReference>
<dbReference type="OrthoDB" id="5548359at2759"/>
<protein>
    <submittedName>
        <fullName evidence="2">Uncharacterized protein</fullName>
    </submittedName>
</protein>
<organism evidence="2 3">
    <name type="scientific">Coemansia spiralis</name>
    <dbReference type="NCBI Taxonomy" id="417178"/>
    <lineage>
        <taxon>Eukaryota</taxon>
        <taxon>Fungi</taxon>
        <taxon>Fungi incertae sedis</taxon>
        <taxon>Zoopagomycota</taxon>
        <taxon>Kickxellomycotina</taxon>
        <taxon>Kickxellomycetes</taxon>
        <taxon>Kickxellales</taxon>
        <taxon>Kickxellaceae</taxon>
        <taxon>Coemansia</taxon>
    </lineage>
</organism>
<reference evidence="2" key="1">
    <citation type="submission" date="2022-07" db="EMBL/GenBank/DDBJ databases">
        <title>Phylogenomic reconstructions and comparative analyses of Kickxellomycotina fungi.</title>
        <authorList>
            <person name="Reynolds N.K."/>
            <person name="Stajich J.E."/>
            <person name="Barry K."/>
            <person name="Grigoriev I.V."/>
            <person name="Crous P."/>
            <person name="Smith M.E."/>
        </authorList>
    </citation>
    <scope>NUCLEOTIDE SEQUENCE</scope>
    <source>
        <strain evidence="2">CBS 109367</strain>
    </source>
</reference>
<dbReference type="Pfam" id="PF06209">
    <property type="entry name" value="COBRA1"/>
    <property type="match status" value="1"/>
</dbReference>
<sequence>MSMESPGSTERQYLIGDAGKESIKRLMSTKLPQQAAKEFGKQNSLDIPAADTVYELLDLLGHTRWSIHSAVLDSVVAAALKQIQGAPLPADKHFALLEQLRPCLWIPRLRHLPLSLLARQPQLLIPFDIRDTILRTPDLYGACDLAVKRQLWLSDAMLFKAHMMPLIKQYVANPELVELSREMLSESSKTRREHPALAAITSSIDSELQLYMQTLGMARELFLDTFDTALGTLRLDLAMAMHEKNFTEVVNNDVCYTLAWSLDACVNKQTMDDTGVSDLQRFFDDVGTENAPYGDIALMMSSPYVRHLLARHILAILEEIAPNAEYSARQANLKQPKIMLAMGLSAHTLILDNDAAIPRTDNRVTRVFFPDILRSIKTAQARDRLSGASSLSSGDTRNKRLRLDQESPEMAVNGMEPTPVDQDILASSELARQVLYCFLLKRVDGMDLDMLNLWLPTLTQALPRLLELAADDELLRADSSIANPKPKPIPMLAMISAFELDAFLQSLITHAKNAGSALPAAILNSVGQELDRDSCKVSTIQAPLIRLLEQAGRLRHCGHEQSIVFLTECAHALAAEYGSGTSLIKKKETAVFFIFSMVEHAAAHFAVDPAGLASLKARYERLAAASPRQSFNYRICKANCPNAAKFLVA</sequence>
<feature type="compositionally biased region" description="Basic and acidic residues" evidence="1">
    <location>
        <begin position="396"/>
        <end position="405"/>
    </location>
</feature>
<gene>
    <name evidence="2" type="ORF">IWW39_004974</name>
</gene>
<name>A0A9W8GF66_9FUNG</name>
<accession>A0A9W8GF66</accession>